<dbReference type="Pfam" id="PF12770">
    <property type="entry name" value="CHAT"/>
    <property type="match status" value="1"/>
</dbReference>
<dbReference type="PANTHER" id="PTHR19959:SF119">
    <property type="entry name" value="FUNGAL LIPASE-LIKE DOMAIN-CONTAINING PROTEIN"/>
    <property type="match status" value="1"/>
</dbReference>
<dbReference type="EMBL" id="ML769460">
    <property type="protein sequence ID" value="KAE9400107.1"/>
    <property type="molecule type" value="Genomic_DNA"/>
</dbReference>
<sequence length="942" mass="104710">MSHRRAVELVCDDHPRKPVFLRSLGAALRTRYQHAGNLADIENAIEAMSSAFELLPNAHPDKFLYLNDLEDAQIIHSNYRFNQTGDVSDLESAVETQSLAVKLASSDNLDMPFLLNNLGHIVSNRFDRFGDVEDMRAAFNCHQRAVELTPSGHSEEPYRLHCLAACFSQRYSRHGCLEDIEEAVKLQRLAIELLPREHSDKAEYLHTLGNVLCIRFRQFGDVEDIEDAIRARRLAVELTSDKHPDRARRLTTLGNTLLALSMQTKDLADIGEAIRYHYTAYKLMPYNSPTKSDIIINLATALICRFKQSHNAADIECAIRIQRHAVELTPEGHPDKPGFLYTLGEAFHACLSAQHFGYSARSNFLSAFESYLNAAAQNLGDPSFKLRAALQCTKMCFLNPHLLDSPNQVMRAHECVLSVIPQVVWLGHQVGRRYLELGKLGDAVNAAAAAALTAGEPLKALEWLEEGRSIVWGQVSRLRSPMDNLREQHPELADSLKQVSASLELSGNSTSTRGPPAHSYQLLRACSDREQEAIRRRSLTSEYENLLTQIRELPGFQSFLRPKKLSELVSACKSGPVIAINVHETRCDALILYGHSQVAHVCLPDLSYKHAHNWYTKMSLCLKDTGLLQRKMYLRRNVDIEGAGFLHKVLGQLWKCVVKPVLNVIKEQITIAHDKKTLPHVTWCATGPLAFMPLHAAGLYGPNTLPQDKAFNLVVSSYTPSVAALIRPELPEKTTLSMPKILAVSQPATPGQNALPGTTREVEMMRKHFGSAVNWLDREHATVGAVLEAMSSHNWVHLACHGTQGPAANLEESAFALYDGHMNLAQIMHKSLQHADLAVLSACHTATGDDDVPEESVHLAAGMLAVGYRSVVATMWCIRDNDAPVVVDALYGHLAKTLRDSVDGTDGREGVAYALHNAIRELRDRIGENEVARWIPYVHFGA</sequence>
<keyword evidence="3" id="KW-1185">Reference proteome</keyword>
<dbReference type="Gene3D" id="1.25.40.10">
    <property type="entry name" value="Tetratricopeptide repeat domain"/>
    <property type="match status" value="2"/>
</dbReference>
<evidence type="ECO:0000259" key="1">
    <source>
        <dbReference type="Pfam" id="PF12770"/>
    </source>
</evidence>
<gene>
    <name evidence="2" type="ORF">BT96DRAFT_881550</name>
</gene>
<evidence type="ECO:0000313" key="2">
    <source>
        <dbReference type="EMBL" id="KAE9400107.1"/>
    </source>
</evidence>
<dbReference type="InterPro" id="IPR024983">
    <property type="entry name" value="CHAT_dom"/>
</dbReference>
<dbReference type="SUPFAM" id="SSF48452">
    <property type="entry name" value="TPR-like"/>
    <property type="match status" value="1"/>
</dbReference>
<dbReference type="OrthoDB" id="9991317at2759"/>
<name>A0A6A4HT16_9AGAR</name>
<evidence type="ECO:0000313" key="3">
    <source>
        <dbReference type="Proteomes" id="UP000799118"/>
    </source>
</evidence>
<feature type="domain" description="CHAT" evidence="1">
    <location>
        <begin position="648"/>
        <end position="941"/>
    </location>
</feature>
<reference evidence="2" key="1">
    <citation type="journal article" date="2019" name="Environ. Microbiol.">
        <title>Fungal ecological strategies reflected in gene transcription - a case study of two litter decomposers.</title>
        <authorList>
            <person name="Barbi F."/>
            <person name="Kohler A."/>
            <person name="Barry K."/>
            <person name="Baskaran P."/>
            <person name="Daum C."/>
            <person name="Fauchery L."/>
            <person name="Ihrmark K."/>
            <person name="Kuo A."/>
            <person name="LaButti K."/>
            <person name="Lipzen A."/>
            <person name="Morin E."/>
            <person name="Grigoriev I.V."/>
            <person name="Henrissat B."/>
            <person name="Lindahl B."/>
            <person name="Martin F."/>
        </authorList>
    </citation>
    <scope>NUCLEOTIDE SEQUENCE</scope>
    <source>
        <strain evidence="2">JB14</strain>
    </source>
</reference>
<protein>
    <recommendedName>
        <fullName evidence="1">CHAT domain-containing protein</fullName>
    </recommendedName>
</protein>
<dbReference type="Proteomes" id="UP000799118">
    <property type="component" value="Unassembled WGS sequence"/>
</dbReference>
<accession>A0A6A4HT16</accession>
<dbReference type="AlphaFoldDB" id="A0A6A4HT16"/>
<organism evidence="2 3">
    <name type="scientific">Gymnopus androsaceus JB14</name>
    <dbReference type="NCBI Taxonomy" id="1447944"/>
    <lineage>
        <taxon>Eukaryota</taxon>
        <taxon>Fungi</taxon>
        <taxon>Dikarya</taxon>
        <taxon>Basidiomycota</taxon>
        <taxon>Agaricomycotina</taxon>
        <taxon>Agaricomycetes</taxon>
        <taxon>Agaricomycetidae</taxon>
        <taxon>Agaricales</taxon>
        <taxon>Marasmiineae</taxon>
        <taxon>Omphalotaceae</taxon>
        <taxon>Gymnopus</taxon>
    </lineage>
</organism>
<dbReference type="InterPro" id="IPR011990">
    <property type="entry name" value="TPR-like_helical_dom_sf"/>
</dbReference>
<proteinExistence type="predicted"/>
<dbReference type="PANTHER" id="PTHR19959">
    <property type="entry name" value="KINESIN LIGHT CHAIN"/>
    <property type="match status" value="1"/>
</dbReference>